<evidence type="ECO:0000256" key="2">
    <source>
        <dbReference type="ARBA" id="ARBA00004667"/>
    </source>
</evidence>
<dbReference type="InterPro" id="IPR011322">
    <property type="entry name" value="N-reg_PII-like_a/b"/>
</dbReference>
<dbReference type="NCBIfam" id="TIGR00070">
    <property type="entry name" value="hisG"/>
    <property type="match status" value="1"/>
</dbReference>
<gene>
    <name evidence="10" type="ORF">BWQ96_01514</name>
</gene>
<dbReference type="InterPro" id="IPR020621">
    <property type="entry name" value="ATP-PRT_HisG_long"/>
</dbReference>
<protein>
    <recommendedName>
        <fullName evidence="3">ATP phosphoribosyltransferase</fullName>
        <ecNumber evidence="3">2.4.2.17</ecNumber>
    </recommendedName>
</protein>
<sequence length="395" mass="43432">MLTAFQTCIPVFIRGVNTVPVDTHNARQQGALPRQRTARYIPVMTAPGDRSKIRLAIPSKGDILESTKQLLSEIGMDVQIHNPRQYVAALRGSDVEVWLQRPADIVRKVRDGDVDLGIVGYDLVAEHGGSEGNVVTVHERLGYGECRLAVGVPMSWTNCYDMKSLRQRASARELRIATKYVNETRRFLLDHGIENYQVIKMDGALEASTQMGTADCIIDLVSSGTTLRENLLKEINGGTLLSSSMRLIVNRGRISGESNFGDRLRDITKEMLERIEAHLLGKDNYNIIANIRGSSMVDVSRRLATQENLRGLDGPTVSPVVPPADSEDGMYAIGIVLPKEQLYSAIQQLRSVGGSGVTVLPVSFVFPQHCKRWIDLMGVIGRGSTTLPEVKVASP</sequence>
<evidence type="ECO:0000256" key="6">
    <source>
        <dbReference type="ARBA" id="ARBA00022679"/>
    </source>
</evidence>
<dbReference type="UniPathway" id="UPA00031">
    <property type="reaction ID" value="UER00006"/>
</dbReference>
<dbReference type="EC" id="2.4.2.17" evidence="3"/>
<dbReference type="InterPro" id="IPR013820">
    <property type="entry name" value="ATP_PRibTrfase_cat"/>
</dbReference>
<evidence type="ECO:0000256" key="1">
    <source>
        <dbReference type="ARBA" id="ARBA00000915"/>
    </source>
</evidence>
<dbReference type="GO" id="GO:0003879">
    <property type="term" value="F:ATP phosphoribosyltransferase activity"/>
    <property type="evidence" value="ECO:0007669"/>
    <property type="project" value="UniProtKB-EC"/>
</dbReference>
<dbReference type="Pfam" id="PF01634">
    <property type="entry name" value="HisG"/>
    <property type="match status" value="1"/>
</dbReference>
<dbReference type="OrthoDB" id="2574at2759"/>
<dbReference type="Pfam" id="PF08029">
    <property type="entry name" value="HisG_C"/>
    <property type="match status" value="1"/>
</dbReference>
<keyword evidence="5 10" id="KW-0328">Glycosyltransferase</keyword>
<dbReference type="EMBL" id="NBIV01000012">
    <property type="protein sequence ID" value="PXF48662.1"/>
    <property type="molecule type" value="Genomic_DNA"/>
</dbReference>
<dbReference type="PANTHER" id="PTHR21403:SF8">
    <property type="entry name" value="ATP PHOSPHORIBOSYLTRANSFERASE"/>
    <property type="match status" value="1"/>
</dbReference>
<accession>A0A2V3J3G7</accession>
<reference evidence="10 11" key="1">
    <citation type="journal article" date="2018" name="Mol. Biol. Evol.">
        <title>Analysis of the draft genome of the red seaweed Gracilariopsis chorda provides insights into genome size evolution in Rhodophyta.</title>
        <authorList>
            <person name="Lee J."/>
            <person name="Yang E.C."/>
            <person name="Graf L."/>
            <person name="Yang J.H."/>
            <person name="Qiu H."/>
            <person name="Zel Zion U."/>
            <person name="Chan C.X."/>
            <person name="Stephens T.G."/>
            <person name="Weber A.P.M."/>
            <person name="Boo G.H."/>
            <person name="Boo S.M."/>
            <person name="Kim K.M."/>
            <person name="Shin Y."/>
            <person name="Jung M."/>
            <person name="Lee S.J."/>
            <person name="Yim H.S."/>
            <person name="Lee J.H."/>
            <person name="Bhattacharya D."/>
            <person name="Yoon H.S."/>
        </authorList>
    </citation>
    <scope>NUCLEOTIDE SEQUENCE [LARGE SCALE GENOMIC DNA]</scope>
    <source>
        <strain evidence="10 11">SKKU-2015</strain>
        <tissue evidence="10">Whole body</tissue>
    </source>
</reference>
<comment type="catalytic activity">
    <reaction evidence="1">
        <text>1-(5-phospho-beta-D-ribosyl)-ATP + diphosphate = 5-phospho-alpha-D-ribose 1-diphosphate + ATP</text>
        <dbReference type="Rhea" id="RHEA:18473"/>
        <dbReference type="ChEBI" id="CHEBI:30616"/>
        <dbReference type="ChEBI" id="CHEBI:33019"/>
        <dbReference type="ChEBI" id="CHEBI:58017"/>
        <dbReference type="ChEBI" id="CHEBI:73183"/>
        <dbReference type="EC" id="2.4.2.17"/>
    </reaction>
</comment>
<dbReference type="Proteomes" id="UP000247409">
    <property type="component" value="Unassembled WGS sequence"/>
</dbReference>
<feature type="domain" description="Histidine biosynthesis HisG C-terminal" evidence="9">
    <location>
        <begin position="288"/>
        <end position="362"/>
    </location>
</feature>
<evidence type="ECO:0000256" key="7">
    <source>
        <dbReference type="ARBA" id="ARBA00023102"/>
    </source>
</evidence>
<dbReference type="AlphaFoldDB" id="A0A2V3J3G7"/>
<proteinExistence type="inferred from homology"/>
<evidence type="ECO:0000313" key="11">
    <source>
        <dbReference type="Proteomes" id="UP000247409"/>
    </source>
</evidence>
<keyword evidence="4" id="KW-0028">Amino-acid biosynthesis</keyword>
<keyword evidence="6 10" id="KW-0808">Transferase</keyword>
<dbReference type="STRING" id="448386.A0A2V3J3G7"/>
<name>A0A2V3J3G7_9FLOR</name>
<dbReference type="InterPro" id="IPR013115">
    <property type="entry name" value="HisG_C"/>
</dbReference>
<dbReference type="InterPro" id="IPR015867">
    <property type="entry name" value="N-reg_PII/ATP_PRibTrfase_C"/>
</dbReference>
<evidence type="ECO:0000256" key="4">
    <source>
        <dbReference type="ARBA" id="ARBA00022605"/>
    </source>
</evidence>
<evidence type="ECO:0000259" key="9">
    <source>
        <dbReference type="Pfam" id="PF08029"/>
    </source>
</evidence>
<dbReference type="InterPro" id="IPR001348">
    <property type="entry name" value="ATP_PRibTrfase_HisG"/>
</dbReference>
<comment type="pathway">
    <text evidence="2">Amino-acid biosynthesis; L-histidine biosynthesis; L-histidine from 5-phospho-alpha-D-ribose 1-diphosphate: step 1/9.</text>
</comment>
<dbReference type="Gene3D" id="3.30.70.120">
    <property type="match status" value="1"/>
</dbReference>
<keyword evidence="11" id="KW-1185">Reference proteome</keyword>
<evidence type="ECO:0000256" key="3">
    <source>
        <dbReference type="ARBA" id="ARBA00011946"/>
    </source>
</evidence>
<evidence type="ECO:0000256" key="5">
    <source>
        <dbReference type="ARBA" id="ARBA00022676"/>
    </source>
</evidence>
<dbReference type="GO" id="GO:0000287">
    <property type="term" value="F:magnesium ion binding"/>
    <property type="evidence" value="ECO:0007669"/>
    <property type="project" value="InterPro"/>
</dbReference>
<keyword evidence="7" id="KW-0368">Histidine biosynthesis</keyword>
<comment type="caution">
    <text evidence="10">The sequence shown here is derived from an EMBL/GenBank/DDBJ whole genome shotgun (WGS) entry which is preliminary data.</text>
</comment>
<evidence type="ECO:0000313" key="10">
    <source>
        <dbReference type="EMBL" id="PXF48662.1"/>
    </source>
</evidence>
<dbReference type="SUPFAM" id="SSF54913">
    <property type="entry name" value="GlnB-like"/>
    <property type="match status" value="1"/>
</dbReference>
<dbReference type="SUPFAM" id="SSF53850">
    <property type="entry name" value="Periplasmic binding protein-like II"/>
    <property type="match status" value="1"/>
</dbReference>
<evidence type="ECO:0000259" key="8">
    <source>
        <dbReference type="Pfam" id="PF01634"/>
    </source>
</evidence>
<feature type="domain" description="ATP phosphoribosyltransferase catalytic" evidence="8">
    <location>
        <begin position="101"/>
        <end position="271"/>
    </location>
</feature>
<dbReference type="PANTHER" id="PTHR21403">
    <property type="entry name" value="ATP PHOSPHORIBOSYLTRANSFERASE ATP-PRTASE"/>
    <property type="match status" value="1"/>
</dbReference>
<dbReference type="PROSITE" id="PS01316">
    <property type="entry name" value="ATP_P_PHORIBOSYLTR"/>
    <property type="match status" value="1"/>
</dbReference>
<organism evidence="10 11">
    <name type="scientific">Gracilariopsis chorda</name>
    <dbReference type="NCBI Taxonomy" id="448386"/>
    <lineage>
        <taxon>Eukaryota</taxon>
        <taxon>Rhodophyta</taxon>
        <taxon>Florideophyceae</taxon>
        <taxon>Rhodymeniophycidae</taxon>
        <taxon>Gracilariales</taxon>
        <taxon>Gracilariaceae</taxon>
        <taxon>Gracilariopsis</taxon>
    </lineage>
</organism>
<dbReference type="GO" id="GO:0005737">
    <property type="term" value="C:cytoplasm"/>
    <property type="evidence" value="ECO:0007669"/>
    <property type="project" value="InterPro"/>
</dbReference>
<dbReference type="HAMAP" id="MF_00079">
    <property type="entry name" value="HisG_Long"/>
    <property type="match status" value="1"/>
</dbReference>
<dbReference type="Gene3D" id="3.40.190.10">
    <property type="entry name" value="Periplasmic binding protein-like II"/>
    <property type="match status" value="2"/>
</dbReference>
<dbReference type="GO" id="GO:0000105">
    <property type="term" value="P:L-histidine biosynthetic process"/>
    <property type="evidence" value="ECO:0007669"/>
    <property type="project" value="UniProtKB-UniPathway"/>
</dbReference>
<dbReference type="NCBIfam" id="TIGR03455">
    <property type="entry name" value="HisG_C-term"/>
    <property type="match status" value="1"/>
</dbReference>
<dbReference type="InterPro" id="IPR018198">
    <property type="entry name" value="ATP_PRibTrfase_CS"/>
</dbReference>